<evidence type="ECO:0000313" key="2">
    <source>
        <dbReference type="EMBL" id="MPC79729.1"/>
    </source>
</evidence>
<feature type="region of interest" description="Disordered" evidence="1">
    <location>
        <begin position="34"/>
        <end position="61"/>
    </location>
</feature>
<evidence type="ECO:0000256" key="1">
    <source>
        <dbReference type="SAM" id="MobiDB-lite"/>
    </source>
</evidence>
<feature type="compositionally biased region" description="Pro residues" evidence="1">
    <location>
        <begin position="40"/>
        <end position="51"/>
    </location>
</feature>
<proteinExistence type="predicted"/>
<evidence type="ECO:0000313" key="3">
    <source>
        <dbReference type="Proteomes" id="UP000324222"/>
    </source>
</evidence>
<dbReference type="AlphaFoldDB" id="A0A5B7ICW0"/>
<comment type="caution">
    <text evidence="2">The sequence shown here is derived from an EMBL/GenBank/DDBJ whole genome shotgun (WGS) entry which is preliminary data.</text>
</comment>
<name>A0A5B7ICW0_PORTR</name>
<gene>
    <name evidence="2" type="ORF">E2C01_074273</name>
</gene>
<keyword evidence="3" id="KW-1185">Reference proteome</keyword>
<reference evidence="2 3" key="1">
    <citation type="submission" date="2019-05" db="EMBL/GenBank/DDBJ databases">
        <title>Another draft genome of Portunus trituberculatus and its Hox gene families provides insights of decapod evolution.</title>
        <authorList>
            <person name="Jeong J.-H."/>
            <person name="Song I."/>
            <person name="Kim S."/>
            <person name="Choi T."/>
            <person name="Kim D."/>
            <person name="Ryu S."/>
            <person name="Kim W."/>
        </authorList>
    </citation>
    <scope>NUCLEOTIDE SEQUENCE [LARGE SCALE GENOMIC DNA]</scope>
    <source>
        <tissue evidence="2">Muscle</tissue>
    </source>
</reference>
<dbReference type="EMBL" id="VSRR010051951">
    <property type="protein sequence ID" value="MPC79729.1"/>
    <property type="molecule type" value="Genomic_DNA"/>
</dbReference>
<dbReference type="Proteomes" id="UP000324222">
    <property type="component" value="Unassembled WGS sequence"/>
</dbReference>
<feature type="compositionally biased region" description="Low complexity" evidence="1">
    <location>
        <begin position="52"/>
        <end position="61"/>
    </location>
</feature>
<protein>
    <submittedName>
        <fullName evidence="2">Uncharacterized protein</fullName>
    </submittedName>
</protein>
<accession>A0A5B7ICW0</accession>
<sequence length="77" mass="8484">MGRGWIVDVNRKDWKRREVFFVMCDVEVITKAKPSTLPSTPLPHPVSPTPTSPNLASPIPASPSPTSLSFYALSFTQ</sequence>
<organism evidence="2 3">
    <name type="scientific">Portunus trituberculatus</name>
    <name type="common">Swimming crab</name>
    <name type="synonym">Neptunus trituberculatus</name>
    <dbReference type="NCBI Taxonomy" id="210409"/>
    <lineage>
        <taxon>Eukaryota</taxon>
        <taxon>Metazoa</taxon>
        <taxon>Ecdysozoa</taxon>
        <taxon>Arthropoda</taxon>
        <taxon>Crustacea</taxon>
        <taxon>Multicrustacea</taxon>
        <taxon>Malacostraca</taxon>
        <taxon>Eumalacostraca</taxon>
        <taxon>Eucarida</taxon>
        <taxon>Decapoda</taxon>
        <taxon>Pleocyemata</taxon>
        <taxon>Brachyura</taxon>
        <taxon>Eubrachyura</taxon>
        <taxon>Portunoidea</taxon>
        <taxon>Portunidae</taxon>
        <taxon>Portuninae</taxon>
        <taxon>Portunus</taxon>
    </lineage>
</organism>